<evidence type="ECO:0000256" key="5">
    <source>
        <dbReference type="RuleBase" id="RU363032"/>
    </source>
</evidence>
<proteinExistence type="inferred from homology"/>
<evidence type="ECO:0000256" key="2">
    <source>
        <dbReference type="ARBA" id="ARBA00022692"/>
    </source>
</evidence>
<dbReference type="InterPro" id="IPR051408">
    <property type="entry name" value="Phosphate_transprt_permease"/>
</dbReference>
<dbReference type="PANTHER" id="PTHR42922">
    <property type="entry name" value="PHOSPHATE TRANSPORT SYSTEM PERMEASE PROTEIN PSTA"/>
    <property type="match status" value="1"/>
</dbReference>
<evidence type="ECO:0000256" key="3">
    <source>
        <dbReference type="ARBA" id="ARBA00022989"/>
    </source>
</evidence>
<feature type="transmembrane region" description="Helical" evidence="5">
    <location>
        <begin position="251"/>
        <end position="270"/>
    </location>
</feature>
<dbReference type="Proteomes" id="UP000266720">
    <property type="component" value="Chromosome"/>
</dbReference>
<evidence type="ECO:0000313" key="8">
    <source>
        <dbReference type="Proteomes" id="UP000266720"/>
    </source>
</evidence>
<reference evidence="8" key="1">
    <citation type="book" date="2010" name="EXTREMOPHILES" publisher="0:0-0">
        <title>Complete genome sequences of ten hyperthermophilic archaea reveal their metabolic capabilities and possible ecological roles.</title>
        <editorList>
            <person name="?"/>
        </editorList>
        <authorList>
            <person name="Ravin N.V."/>
            <person name="Mardanov A.V."/>
            <person name="Bonch-Osmolovskaya E.A."/>
            <person name="Skryabin K.G."/>
        </authorList>
    </citation>
    <scope>NUCLEOTIDE SEQUENCE [LARGE SCALE GENOMIC DNA]</scope>
    <source>
        <strain evidence="8">1505</strain>
    </source>
</reference>
<keyword evidence="5" id="KW-0813">Transport</keyword>
<keyword evidence="3 5" id="KW-1133">Transmembrane helix</keyword>
<evidence type="ECO:0000259" key="6">
    <source>
        <dbReference type="PROSITE" id="PS50928"/>
    </source>
</evidence>
<evidence type="ECO:0000256" key="1">
    <source>
        <dbReference type="ARBA" id="ARBA00004141"/>
    </source>
</evidence>
<dbReference type="GeneID" id="16573687"/>
<keyword evidence="2 5" id="KW-0812">Transmembrane</keyword>
<dbReference type="GO" id="GO:0005886">
    <property type="term" value="C:plasma membrane"/>
    <property type="evidence" value="ECO:0007669"/>
    <property type="project" value="UniProtKB-SubCell"/>
</dbReference>
<dbReference type="InterPro" id="IPR000515">
    <property type="entry name" value="MetI-like"/>
</dbReference>
<dbReference type="PANTHER" id="PTHR42922:SF1">
    <property type="entry name" value="PHOSPHATE TRANSPORT SYSTEM PERMEASE PROTEIN PSTA"/>
    <property type="match status" value="1"/>
</dbReference>
<dbReference type="CDD" id="cd06261">
    <property type="entry name" value="TM_PBP2"/>
    <property type="match status" value="1"/>
</dbReference>
<dbReference type="STRING" id="697581.TCARB_0107"/>
<dbReference type="AlphaFoldDB" id="A0A3G1A5D9"/>
<protein>
    <submittedName>
        <fullName evidence="7">Phosphate ABC transporter, inner membrane subunit PstA</fullName>
    </submittedName>
</protein>
<comment type="subcellular location">
    <subcellularLocation>
        <location evidence="5">Cell membrane</location>
        <topology evidence="5">Multi-pass membrane protein</topology>
    </subcellularLocation>
    <subcellularLocation>
        <location evidence="1">Membrane</location>
        <topology evidence="1">Multi-pass membrane protein</topology>
    </subcellularLocation>
</comment>
<dbReference type="RefSeq" id="WP_020962695.1">
    <property type="nucleotide sequence ID" value="NZ_CP007493.1"/>
</dbReference>
<feature type="transmembrane region" description="Helical" evidence="5">
    <location>
        <begin position="64"/>
        <end position="90"/>
    </location>
</feature>
<feature type="transmembrane region" description="Helical" evidence="5">
    <location>
        <begin position="111"/>
        <end position="131"/>
    </location>
</feature>
<dbReference type="GO" id="GO:0055085">
    <property type="term" value="P:transmembrane transport"/>
    <property type="evidence" value="ECO:0007669"/>
    <property type="project" value="InterPro"/>
</dbReference>
<keyword evidence="4 5" id="KW-0472">Membrane</keyword>
<feature type="transmembrane region" description="Helical" evidence="5">
    <location>
        <begin position="12"/>
        <end position="36"/>
    </location>
</feature>
<organism evidence="7 8">
    <name type="scientific">Thermofilum adornatum 1505</name>
    <dbReference type="NCBI Taxonomy" id="697581"/>
    <lineage>
        <taxon>Archaea</taxon>
        <taxon>Thermoproteota</taxon>
        <taxon>Thermoprotei</taxon>
        <taxon>Thermofilales</taxon>
        <taxon>Thermofilaceae</taxon>
        <taxon>Thermofilum</taxon>
    </lineage>
</organism>
<accession>A0A3G1A5D9</accession>
<evidence type="ECO:0000256" key="4">
    <source>
        <dbReference type="ARBA" id="ARBA00023136"/>
    </source>
</evidence>
<evidence type="ECO:0000313" key="7">
    <source>
        <dbReference type="EMBL" id="AJB41185.1"/>
    </source>
</evidence>
<comment type="similarity">
    <text evidence="5">Belongs to the binding-protein-dependent transport system permease family.</text>
</comment>
<dbReference type="Gene3D" id="1.10.3720.10">
    <property type="entry name" value="MetI-like"/>
    <property type="match status" value="1"/>
</dbReference>
<dbReference type="EMBL" id="CP007493">
    <property type="protein sequence ID" value="AJB41185.1"/>
    <property type="molecule type" value="Genomic_DNA"/>
</dbReference>
<gene>
    <name evidence="7" type="ORF">TCARB_0107</name>
</gene>
<feature type="transmembrane region" description="Helical" evidence="5">
    <location>
        <begin position="137"/>
        <end position="154"/>
    </location>
</feature>
<dbReference type="KEGG" id="tcb:TCARB_0107"/>
<dbReference type="SUPFAM" id="SSF161098">
    <property type="entry name" value="MetI-like"/>
    <property type="match status" value="1"/>
</dbReference>
<dbReference type="GeneID" id="25405570"/>
<feature type="transmembrane region" description="Helical" evidence="5">
    <location>
        <begin position="182"/>
        <end position="203"/>
    </location>
</feature>
<dbReference type="PROSITE" id="PS50928">
    <property type="entry name" value="ABC_TM1"/>
    <property type="match status" value="1"/>
</dbReference>
<sequence length="279" mass="30215">MNLRSIKNEIGFLLIVLSVGFILLAIFSLIIVPLILGFKVIIEAGPAFFTTAPAAPGEGSPGGIYYTLIGSFVMISLAVAIAFPIGFLTGVYINEYPQTRLAILAESASHFLSEVPSVILGIFIYATYVLATKNTSLIAGALSLSLAILPYTVVQVRESLRVIPFIYREAAHSLGLPRWKTVFFVLVPMNLRGILVGLLSAFLRAFSETAPVLFTAGAAFYGFYGLDGPSSTLPLLVWNFAKTPYENWQKLAWGASSILALVSISLSLIIRKATKEVRF</sequence>
<dbReference type="Pfam" id="PF00528">
    <property type="entry name" value="BPD_transp_1"/>
    <property type="match status" value="1"/>
</dbReference>
<feature type="domain" description="ABC transmembrane type-1" evidence="6">
    <location>
        <begin position="68"/>
        <end position="270"/>
    </location>
</feature>
<name>A0A3G1A5D9_9CREN</name>
<dbReference type="InterPro" id="IPR035906">
    <property type="entry name" value="MetI-like_sf"/>
</dbReference>